<dbReference type="AlphaFoldDB" id="A0A075XDS2"/>
<protein>
    <recommendedName>
        <fullName evidence="4">NADH-ubiquinone oxidoreductase chain 2</fullName>
        <ecNumber evidence="3">7.1.1.2</ecNumber>
    </recommendedName>
    <alternativeName>
        <fullName evidence="16">NADH dehydrogenase subunit 2</fullName>
    </alternativeName>
</protein>
<keyword evidence="9" id="KW-1278">Translocase</keyword>
<evidence type="ECO:0000256" key="17">
    <source>
        <dbReference type="ARBA" id="ARBA00049551"/>
    </source>
</evidence>
<evidence type="ECO:0000256" key="1">
    <source>
        <dbReference type="ARBA" id="ARBA00004448"/>
    </source>
</evidence>
<keyword evidence="6" id="KW-0679">Respiratory chain</keyword>
<feature type="transmembrane region" description="Helical" evidence="18">
    <location>
        <begin position="168"/>
        <end position="199"/>
    </location>
</feature>
<dbReference type="EMBL" id="KJ957822">
    <property type="protein sequence ID" value="AIH15209.1"/>
    <property type="molecule type" value="Genomic_DNA"/>
</dbReference>
<keyword evidence="8" id="KW-0999">Mitochondrion inner membrane</keyword>
<accession>A0A075XDS2</accession>
<evidence type="ECO:0000256" key="13">
    <source>
        <dbReference type="ARBA" id="ARBA00023075"/>
    </source>
</evidence>
<geneLocation type="mitochondrion" evidence="19"/>
<reference evidence="19" key="2">
    <citation type="submission" date="2014-06" db="EMBL/GenBank/DDBJ databases">
        <authorList>
            <person name="Gu X.-B."/>
            <person name="Liu G.-H."/>
            <person name="Zhu X.-Q."/>
        </authorList>
    </citation>
    <scope>NUCLEOTIDE SEQUENCE</scope>
</reference>
<dbReference type="GO" id="GO:0005743">
    <property type="term" value="C:mitochondrial inner membrane"/>
    <property type="evidence" value="ECO:0007669"/>
    <property type="project" value="UniProtKB-SubCell"/>
</dbReference>
<evidence type="ECO:0000256" key="8">
    <source>
        <dbReference type="ARBA" id="ARBA00022792"/>
    </source>
</evidence>
<evidence type="ECO:0000256" key="11">
    <source>
        <dbReference type="ARBA" id="ARBA00022989"/>
    </source>
</evidence>
<keyword evidence="12" id="KW-0520">NAD</keyword>
<evidence type="ECO:0000256" key="7">
    <source>
        <dbReference type="ARBA" id="ARBA00022692"/>
    </source>
</evidence>
<evidence type="ECO:0000256" key="16">
    <source>
        <dbReference type="ARBA" id="ARBA00031028"/>
    </source>
</evidence>
<dbReference type="EC" id="7.1.1.2" evidence="3"/>
<keyword evidence="7 18" id="KW-0812">Transmembrane</keyword>
<evidence type="ECO:0000256" key="18">
    <source>
        <dbReference type="SAM" id="Phobius"/>
    </source>
</evidence>
<keyword evidence="13" id="KW-0830">Ubiquinone</keyword>
<evidence type="ECO:0000256" key="3">
    <source>
        <dbReference type="ARBA" id="ARBA00012944"/>
    </source>
</evidence>
<dbReference type="GO" id="GO:0006120">
    <property type="term" value="P:mitochondrial electron transport, NADH to ubiquinone"/>
    <property type="evidence" value="ECO:0007669"/>
    <property type="project" value="TreeGrafter"/>
</dbReference>
<evidence type="ECO:0000256" key="2">
    <source>
        <dbReference type="ARBA" id="ARBA00007012"/>
    </source>
</evidence>
<evidence type="ECO:0000256" key="9">
    <source>
        <dbReference type="ARBA" id="ARBA00022967"/>
    </source>
</evidence>
<dbReference type="GO" id="GO:0008137">
    <property type="term" value="F:NADH dehydrogenase (ubiquinone) activity"/>
    <property type="evidence" value="ECO:0007669"/>
    <property type="project" value="UniProtKB-EC"/>
</dbReference>
<evidence type="ECO:0000256" key="10">
    <source>
        <dbReference type="ARBA" id="ARBA00022982"/>
    </source>
</evidence>
<comment type="subcellular location">
    <subcellularLocation>
        <location evidence="1">Mitochondrion inner membrane</location>
        <topology evidence="1">Multi-pass membrane protein</topology>
    </subcellularLocation>
</comment>
<feature type="transmembrane region" description="Helical" evidence="18">
    <location>
        <begin position="219"/>
        <end position="242"/>
    </location>
</feature>
<feature type="transmembrane region" description="Helical" evidence="18">
    <location>
        <begin position="254"/>
        <end position="275"/>
    </location>
</feature>
<evidence type="ECO:0000256" key="6">
    <source>
        <dbReference type="ARBA" id="ARBA00022660"/>
    </source>
</evidence>
<proteinExistence type="inferred from homology"/>
<keyword evidence="14 19" id="KW-0496">Mitochondrion</keyword>
<evidence type="ECO:0000256" key="14">
    <source>
        <dbReference type="ARBA" id="ARBA00023128"/>
    </source>
</evidence>
<feature type="transmembrane region" description="Helical" evidence="18">
    <location>
        <begin position="119"/>
        <end position="147"/>
    </location>
</feature>
<evidence type="ECO:0000313" key="19">
    <source>
        <dbReference type="EMBL" id="AIH15209.1"/>
    </source>
</evidence>
<sequence length="300" mass="34744">MFIILSSLLAISSSSWVMMWVFMEMNSLALCGMMSKELKKNSMTSSPSMFYLLVQLPASIIFLIFMTSNPNSKTIMCMGILVMMIKSGAFPFHMWYLKTLGLLNMSSPSMKMIMTWQKIIPFFILSYFKLWELLVILGLMNMLIPLVKMSKLSSMKSILVLSSINNNSWFMMSSLLSFMILSLYFMIYSLSLLITMSFLKSVKKKSFILKENPMETMLVIMNLGGIPPSVMFLGKMIIFTLLVKMNLPKEIMMLMLMMACYFMYHYLWCTFPYLMNTPLKSQNQVMNKNTTFMLTLMMLL</sequence>
<keyword evidence="11 18" id="KW-1133">Transmembrane helix</keyword>
<dbReference type="PANTHER" id="PTHR46552">
    <property type="entry name" value="NADH-UBIQUINONE OXIDOREDUCTASE CHAIN 2"/>
    <property type="match status" value="1"/>
</dbReference>
<dbReference type="PANTHER" id="PTHR46552:SF1">
    <property type="entry name" value="NADH-UBIQUINONE OXIDOREDUCTASE CHAIN 2"/>
    <property type="match status" value="1"/>
</dbReference>
<evidence type="ECO:0000256" key="4">
    <source>
        <dbReference type="ARBA" id="ARBA00021008"/>
    </source>
</evidence>
<keyword evidence="15 18" id="KW-0472">Membrane</keyword>
<keyword evidence="5" id="KW-0813">Transport</keyword>
<name>A0A075XDS2_PSOOV</name>
<reference evidence="19" key="1">
    <citation type="journal article" date="2014" name="Parasit. Vectors">
        <title>The complete mitochondrial genome of the scab mite Psoroptes cuniculi (Arthropoda: Arachnida) provides insights into Acari phylogeny.</title>
        <authorList>
            <person name="Gu X.B."/>
            <person name="Liu G.H."/>
            <person name="Song H.Q."/>
            <person name="Liu T.Y."/>
            <person name="Yang G.Y."/>
            <person name="Zhu X.Q."/>
        </authorList>
    </citation>
    <scope>NUCLEOTIDE SEQUENCE</scope>
</reference>
<feature type="transmembrane region" description="Helical" evidence="18">
    <location>
        <begin position="77"/>
        <end position="97"/>
    </location>
</feature>
<evidence type="ECO:0000256" key="5">
    <source>
        <dbReference type="ARBA" id="ARBA00022448"/>
    </source>
</evidence>
<evidence type="ECO:0000256" key="15">
    <source>
        <dbReference type="ARBA" id="ARBA00023136"/>
    </source>
</evidence>
<feature type="transmembrane region" description="Helical" evidence="18">
    <location>
        <begin position="47"/>
        <end position="65"/>
    </location>
</feature>
<comment type="catalytic activity">
    <reaction evidence="17">
        <text>a ubiquinone + NADH + 5 H(+)(in) = a ubiquinol + NAD(+) + 4 H(+)(out)</text>
        <dbReference type="Rhea" id="RHEA:29091"/>
        <dbReference type="Rhea" id="RHEA-COMP:9565"/>
        <dbReference type="Rhea" id="RHEA-COMP:9566"/>
        <dbReference type="ChEBI" id="CHEBI:15378"/>
        <dbReference type="ChEBI" id="CHEBI:16389"/>
        <dbReference type="ChEBI" id="CHEBI:17976"/>
        <dbReference type="ChEBI" id="CHEBI:57540"/>
        <dbReference type="ChEBI" id="CHEBI:57945"/>
        <dbReference type="EC" id="7.1.1.2"/>
    </reaction>
</comment>
<dbReference type="InterPro" id="IPR050175">
    <property type="entry name" value="Complex_I_Subunit_2"/>
</dbReference>
<organism evidence="19">
    <name type="scientific">Psoroptes ovis</name>
    <name type="common">Sheep scab mite</name>
    <dbReference type="NCBI Taxonomy" id="83912"/>
    <lineage>
        <taxon>Eukaryota</taxon>
        <taxon>Metazoa</taxon>
        <taxon>Ecdysozoa</taxon>
        <taxon>Arthropoda</taxon>
        <taxon>Chelicerata</taxon>
        <taxon>Arachnida</taxon>
        <taxon>Acari</taxon>
        <taxon>Acariformes</taxon>
        <taxon>Sarcoptiformes</taxon>
        <taxon>Astigmata</taxon>
        <taxon>Psoroptidia</taxon>
        <taxon>Sarcoptoidea</taxon>
        <taxon>Psoroptidae</taxon>
        <taxon>Psoroptes</taxon>
    </lineage>
</organism>
<evidence type="ECO:0000256" key="12">
    <source>
        <dbReference type="ARBA" id="ARBA00023027"/>
    </source>
</evidence>
<gene>
    <name evidence="19" type="primary">nad2</name>
</gene>
<comment type="similarity">
    <text evidence="2">Belongs to the complex I subunit 2 family.</text>
</comment>
<keyword evidence="10" id="KW-0249">Electron transport</keyword>